<evidence type="ECO:0000313" key="1">
    <source>
        <dbReference type="EMBL" id="KAJ3555696.1"/>
    </source>
</evidence>
<dbReference type="Proteomes" id="UP001148662">
    <property type="component" value="Unassembled WGS sequence"/>
</dbReference>
<protein>
    <submittedName>
        <fullName evidence="1">Uncharacterized protein</fullName>
    </submittedName>
</protein>
<dbReference type="EMBL" id="JANHOG010000307">
    <property type="protein sequence ID" value="KAJ3555696.1"/>
    <property type="molecule type" value="Genomic_DNA"/>
</dbReference>
<accession>A0ACC1T8H9</accession>
<gene>
    <name evidence="1" type="ORF">NM688_g2436</name>
</gene>
<name>A0ACC1T8H9_9APHY</name>
<keyword evidence="2" id="KW-1185">Reference proteome</keyword>
<organism evidence="1 2">
    <name type="scientific">Phlebia brevispora</name>
    <dbReference type="NCBI Taxonomy" id="194682"/>
    <lineage>
        <taxon>Eukaryota</taxon>
        <taxon>Fungi</taxon>
        <taxon>Dikarya</taxon>
        <taxon>Basidiomycota</taxon>
        <taxon>Agaricomycotina</taxon>
        <taxon>Agaricomycetes</taxon>
        <taxon>Polyporales</taxon>
        <taxon>Meruliaceae</taxon>
        <taxon>Phlebia</taxon>
    </lineage>
</organism>
<reference evidence="1" key="1">
    <citation type="submission" date="2022-07" db="EMBL/GenBank/DDBJ databases">
        <title>Genome Sequence of Phlebia brevispora.</title>
        <authorList>
            <person name="Buettner E."/>
        </authorList>
    </citation>
    <scope>NUCLEOTIDE SEQUENCE</scope>
    <source>
        <strain evidence="1">MPL23</strain>
    </source>
</reference>
<comment type="caution">
    <text evidence="1">The sequence shown here is derived from an EMBL/GenBank/DDBJ whole genome shotgun (WGS) entry which is preliminary data.</text>
</comment>
<proteinExistence type="predicted"/>
<sequence length="509" mass="54249">MTRRSCPDLVGVSRRTAKRPQAFKWDHHHPAPLSHLSHLFYALQTMSLSFKGHTVVVTGAGGGLGKAYSLLFASRGANIVVNDFNQAAAQKVVDEITKAGGKAVVNCSSVTDGAAVIKAAVDAFGTVTILINNAGILRDKNFRNITDKEWDQVYEVHIKGSYACTKAAWPIFRKQKFGRIINTASAAGLYGNFGQTNYSAAKMGLVGFTKTLAREGDKYNIRAIAIAPMAASAMTETVMPPDLLANMKPEWVAPLVLAVTHPDGPNANGKVFELGAGFIAEVRWERSKGAIFKTDATFTPSAVKEKWEQITDFTNADHPESLADFDPQGTLSQAMKLPSNPQSSPEVRYDGKTAIITGAGQGLGRAYALMYARLGANVVVNDVSEKGANAVVEEITRAGGKAAATVGSVEDGDAIVKVALEKFGAGTGAIYVSASARSAQDISPYLTFFLVQYHAYGATASCICICICIFVFARGHSAACAILGEPIWLLGACPCVMLIDICARAWRRS</sequence>
<evidence type="ECO:0000313" key="2">
    <source>
        <dbReference type="Proteomes" id="UP001148662"/>
    </source>
</evidence>